<evidence type="ECO:0000313" key="3">
    <source>
        <dbReference type="Proteomes" id="UP000001495"/>
    </source>
</evidence>
<evidence type="ECO:0000313" key="2">
    <source>
        <dbReference type="EMBL" id="ACV25159.1"/>
    </source>
</evidence>
<protein>
    <submittedName>
        <fullName evidence="2">TraB family protein</fullName>
    </submittedName>
</protein>
<proteinExistence type="predicted"/>
<dbReference type="Pfam" id="PF01963">
    <property type="entry name" value="TraB_PrgY_gumN"/>
    <property type="match status" value="1"/>
</dbReference>
<dbReference type="InterPro" id="IPR005230">
    <property type="entry name" value="TraB_bac"/>
</dbReference>
<dbReference type="PANTHER" id="PTHR21530:SF7">
    <property type="entry name" value="TRAB DOMAIN-CONTAINING PROTEIN"/>
    <property type="match status" value="1"/>
</dbReference>
<name>C7P9C7_METFA</name>
<evidence type="ECO:0000256" key="1">
    <source>
        <dbReference type="SAM" id="Phobius"/>
    </source>
</evidence>
<dbReference type="NCBIfam" id="TIGR00261">
    <property type="entry name" value="traB"/>
    <property type="match status" value="1"/>
</dbReference>
<dbReference type="InterPro" id="IPR046345">
    <property type="entry name" value="TraB_PrgY-like"/>
</dbReference>
<sequence length="396" mass="44449">MITLKYIKVFNGVNECDIYLIGTAHVSKDSVEEVEKIISSTSPEGIAVELDDRRFFSLITNENKKISLKKVLEEGDFIKFFIYLILANSQKRIGESFGIKPGSEMKKAIEIAGRYGVPVYLIDRDINITLSRLIDKMSFKEKMKILWELLNSEDEDLEVNDDLLKEMVEHPEKFTKLLKEISPTIYEVMVDERDKFMAKRLFELSKGKNSLVAVVGAGHVEGIIRYLKKLESGDDIDLMELIKVRRKKKSLTKVLAYAISFLIIAIFLYAVYYALNNPELLEMITFQWVLFTGGLSALGVLLARGKLITALVAFLSAPITTLVPLPLAAVGTIAGLVELKYREITDKDLTGIINAESIKELLNNNLFRILLVATLSNIGASIGVFYCLGKFIGFLG</sequence>
<accession>C7P9C7</accession>
<reference evidence="2" key="1">
    <citation type="submission" date="2009-08" db="EMBL/GenBank/DDBJ databases">
        <title>Complete sequence of chromosome of Methanocaldococcus fervens AG86.</title>
        <authorList>
            <consortium name="US DOE Joint Genome Institute"/>
            <person name="Lucas S."/>
            <person name="Copeland A."/>
            <person name="Lapidus A."/>
            <person name="Glavina del Rio T."/>
            <person name="Tice H."/>
            <person name="Bruce D."/>
            <person name="Goodwin L."/>
            <person name="Pitluck S."/>
            <person name="Chertkov O."/>
            <person name="Detter J.C."/>
            <person name="Han C."/>
            <person name="Tapia R."/>
            <person name="Larimer F."/>
            <person name="Land M."/>
            <person name="Hauser L."/>
            <person name="Kyrpides N."/>
            <person name="Ovchinnikova G."/>
            <person name="Lupa-Sieprawska M."/>
            <person name="Whitman W.B."/>
        </authorList>
    </citation>
    <scope>NUCLEOTIDE SEQUENCE [LARGE SCALE GENOMIC DNA]</scope>
    <source>
        <strain evidence="2">AG86</strain>
    </source>
</reference>
<feature type="transmembrane region" description="Helical" evidence="1">
    <location>
        <begin position="366"/>
        <end position="388"/>
    </location>
</feature>
<dbReference type="KEGG" id="mfe:Mefer_1351"/>
<dbReference type="Proteomes" id="UP000001495">
    <property type="component" value="Chromosome"/>
</dbReference>
<gene>
    <name evidence="2" type="ordered locus">Mefer_1351</name>
</gene>
<dbReference type="InterPro" id="IPR002816">
    <property type="entry name" value="TraB/PrgY/GumN_fam"/>
</dbReference>
<feature type="transmembrane region" description="Helical" evidence="1">
    <location>
        <begin position="284"/>
        <end position="303"/>
    </location>
</feature>
<feature type="transmembrane region" description="Helical" evidence="1">
    <location>
        <begin position="254"/>
        <end position="272"/>
    </location>
</feature>
<organism evidence="2 3">
    <name type="scientific">Methanocaldococcus fervens (strain DSM 4213 / JCM 15782 / AG86)</name>
    <name type="common">Methanococcus fervens</name>
    <dbReference type="NCBI Taxonomy" id="573064"/>
    <lineage>
        <taxon>Archaea</taxon>
        <taxon>Methanobacteriati</taxon>
        <taxon>Methanobacteriota</taxon>
        <taxon>Methanomada group</taxon>
        <taxon>Methanococci</taxon>
        <taxon>Methanococcales</taxon>
        <taxon>Methanocaldococcaceae</taxon>
        <taxon>Methanocaldococcus</taxon>
    </lineage>
</organism>
<keyword evidence="1" id="KW-0812">Transmembrane</keyword>
<dbReference type="HOGENOM" id="CLU_032780_1_0_2"/>
<dbReference type="EMBL" id="CP001696">
    <property type="protein sequence ID" value="ACV25159.1"/>
    <property type="molecule type" value="Genomic_DNA"/>
</dbReference>
<keyword evidence="1" id="KW-1133">Transmembrane helix</keyword>
<dbReference type="PANTHER" id="PTHR21530">
    <property type="entry name" value="PHEROMONE SHUTDOWN PROTEIN"/>
    <property type="match status" value="1"/>
</dbReference>
<dbReference type="eggNOG" id="arCOG02142">
    <property type="taxonomic scope" value="Archaea"/>
</dbReference>
<keyword evidence="1" id="KW-0472">Membrane</keyword>
<dbReference type="CDD" id="cd14726">
    <property type="entry name" value="TraB_PrgY-like"/>
    <property type="match status" value="1"/>
</dbReference>
<feature type="transmembrane region" description="Helical" evidence="1">
    <location>
        <begin position="310"/>
        <end position="337"/>
    </location>
</feature>
<dbReference type="AlphaFoldDB" id="C7P9C7"/>
<keyword evidence="3" id="KW-1185">Reference proteome</keyword>